<dbReference type="AlphaFoldDB" id="M2P898"/>
<dbReference type="Pfam" id="PF20153">
    <property type="entry name" value="DUF6535"/>
    <property type="match status" value="1"/>
</dbReference>
<dbReference type="HOGENOM" id="CLU_402768_0_0_1"/>
<feature type="transmembrane region" description="Helical" evidence="1">
    <location>
        <begin position="142"/>
        <end position="165"/>
    </location>
</feature>
<dbReference type="OrthoDB" id="2798795at2759"/>
<feature type="transmembrane region" description="Helical" evidence="1">
    <location>
        <begin position="233"/>
        <end position="257"/>
    </location>
</feature>
<dbReference type="InterPro" id="IPR045338">
    <property type="entry name" value="DUF6535"/>
</dbReference>
<name>M2P898_CERS8</name>
<protein>
    <recommendedName>
        <fullName evidence="2">DUF6535 domain-containing protein</fullName>
    </recommendedName>
</protein>
<dbReference type="Proteomes" id="UP000016930">
    <property type="component" value="Unassembled WGS sequence"/>
</dbReference>
<evidence type="ECO:0000313" key="3">
    <source>
        <dbReference type="EMBL" id="EMD31594.1"/>
    </source>
</evidence>
<proteinExistence type="predicted"/>
<reference evidence="3 4" key="1">
    <citation type="journal article" date="2012" name="Proc. Natl. Acad. Sci. U.S.A.">
        <title>Comparative genomics of Ceriporiopsis subvermispora and Phanerochaete chrysosporium provide insight into selective ligninolysis.</title>
        <authorList>
            <person name="Fernandez-Fueyo E."/>
            <person name="Ruiz-Duenas F.J."/>
            <person name="Ferreira P."/>
            <person name="Floudas D."/>
            <person name="Hibbett D.S."/>
            <person name="Canessa P."/>
            <person name="Larrondo L.F."/>
            <person name="James T.Y."/>
            <person name="Seelenfreund D."/>
            <person name="Lobos S."/>
            <person name="Polanco R."/>
            <person name="Tello M."/>
            <person name="Honda Y."/>
            <person name="Watanabe T."/>
            <person name="Watanabe T."/>
            <person name="Ryu J.S."/>
            <person name="Kubicek C.P."/>
            <person name="Schmoll M."/>
            <person name="Gaskell J."/>
            <person name="Hammel K.E."/>
            <person name="St John F.J."/>
            <person name="Vanden Wymelenberg A."/>
            <person name="Sabat G."/>
            <person name="Splinter BonDurant S."/>
            <person name="Syed K."/>
            <person name="Yadav J.S."/>
            <person name="Doddapaneni H."/>
            <person name="Subramanian V."/>
            <person name="Lavin J.L."/>
            <person name="Oguiza J.A."/>
            <person name="Perez G."/>
            <person name="Pisabarro A.G."/>
            <person name="Ramirez L."/>
            <person name="Santoyo F."/>
            <person name="Master E."/>
            <person name="Coutinho P.M."/>
            <person name="Henrissat B."/>
            <person name="Lombard V."/>
            <person name="Magnuson J.K."/>
            <person name="Kuees U."/>
            <person name="Hori C."/>
            <person name="Igarashi K."/>
            <person name="Samejima M."/>
            <person name="Held B.W."/>
            <person name="Barry K.W."/>
            <person name="LaButti K.M."/>
            <person name="Lapidus A."/>
            <person name="Lindquist E.A."/>
            <person name="Lucas S.M."/>
            <person name="Riley R."/>
            <person name="Salamov A.A."/>
            <person name="Hoffmeister D."/>
            <person name="Schwenk D."/>
            <person name="Hadar Y."/>
            <person name="Yarden O."/>
            <person name="de Vries R.P."/>
            <person name="Wiebenga A."/>
            <person name="Stenlid J."/>
            <person name="Eastwood D."/>
            <person name="Grigoriev I.V."/>
            <person name="Berka R.M."/>
            <person name="Blanchette R.A."/>
            <person name="Kersten P."/>
            <person name="Martinez A.T."/>
            <person name="Vicuna R."/>
            <person name="Cullen D."/>
        </authorList>
    </citation>
    <scope>NUCLEOTIDE SEQUENCE [LARGE SCALE GENOMIC DNA]</scope>
    <source>
        <strain evidence="3 4">B</strain>
    </source>
</reference>
<dbReference type="EMBL" id="KB445817">
    <property type="protein sequence ID" value="EMD31594.1"/>
    <property type="molecule type" value="Genomic_DNA"/>
</dbReference>
<feature type="transmembrane region" description="Helical" evidence="1">
    <location>
        <begin position="200"/>
        <end position="227"/>
    </location>
</feature>
<feature type="domain" description="DUF6535" evidence="2">
    <location>
        <begin position="44"/>
        <end position="228"/>
    </location>
</feature>
<accession>M2P898</accession>
<keyword evidence="1" id="KW-0812">Transmembrane</keyword>
<evidence type="ECO:0000256" key="1">
    <source>
        <dbReference type="SAM" id="Phobius"/>
    </source>
</evidence>
<gene>
    <name evidence="3" type="ORF">CERSUDRAFT_144899</name>
</gene>
<evidence type="ECO:0000313" key="4">
    <source>
        <dbReference type="Proteomes" id="UP000016930"/>
    </source>
</evidence>
<keyword evidence="4" id="KW-1185">Reference proteome</keyword>
<keyword evidence="1" id="KW-0472">Membrane</keyword>
<keyword evidence="1" id="KW-1133">Transmembrane helix</keyword>
<sequence>MPMLSKRPPSVNGDRPLTKDDLTCHCRREKPSVTTSFTEADDPWAQCAKQLREHDEDVTKRWKEEIDALLVFSGLFSSVLSAFIVESYGSLTPPSHPIAEDFLYQISLQLASLASGNITSPSDVPMIYSTPRTPSGPAPSSVWINFLWFSSLALSLATASIGIVVRQWLNHFVSPTSSDPQRSAYLHCLRYDRGLRAWGVPAIMSALPVLLQVALGLFLGGLVILMWTLNEAIAGAITFLVGCLFMFTVFTTVGPAIRSECPYKSPQALVFLWSMQSIFSSLPFRLFRRIITRKGTNDSVSAPSDSFSVDIPPSADDYSNTNYSTPPQGIVERLGIPASSLVGRLLIGDHPIMIVLNTWRRRVAAYAGHPGNRTSLTGWRAREHSLLSDNTPHKSLPNIMEWISANVLTCADAVLMEDSFLDTVVHPCISGPDEIIPAIRKCLNARVDNRRPLTQEGRRVLERMIVELAPRIALIGEEIQARSFLQDVCKQIDNSPNTDFARNSIASCAHLCSANFSFSFREGVAALLTSIARNLIRRDQWPALAATNHEPARSCLPAHDNIHFLIQHAQMQVSNPEINLDIDNSLSSCCVALHLVGQLPKSCYRTQFRADAFGLLNAAFKFSGSRSRRKTPIGKYWGAFFNGVTAVAARCEDSELLNRMRTEPGYVRYLSVRTVAPNIDGAK</sequence>
<organism evidence="3 4">
    <name type="scientific">Ceriporiopsis subvermispora (strain B)</name>
    <name type="common">White-rot fungus</name>
    <name type="synonym">Gelatoporia subvermispora</name>
    <dbReference type="NCBI Taxonomy" id="914234"/>
    <lineage>
        <taxon>Eukaryota</taxon>
        <taxon>Fungi</taxon>
        <taxon>Dikarya</taxon>
        <taxon>Basidiomycota</taxon>
        <taxon>Agaricomycotina</taxon>
        <taxon>Agaricomycetes</taxon>
        <taxon>Polyporales</taxon>
        <taxon>Gelatoporiaceae</taxon>
        <taxon>Gelatoporia</taxon>
    </lineage>
</organism>
<evidence type="ECO:0000259" key="2">
    <source>
        <dbReference type="Pfam" id="PF20153"/>
    </source>
</evidence>